<gene>
    <name evidence="1" type="ORF">FE782_25410</name>
</gene>
<proteinExistence type="predicted"/>
<dbReference type="EMBL" id="VCIW01000021">
    <property type="protein sequence ID" value="TLS49455.1"/>
    <property type="molecule type" value="Genomic_DNA"/>
</dbReference>
<dbReference type="AlphaFoldDB" id="A0A5R9GDK4"/>
<dbReference type="PANTHER" id="PTHR40053:SF1">
    <property type="entry name" value="SPORULATION-CONTROL PROTEIN SPO0M"/>
    <property type="match status" value="1"/>
</dbReference>
<keyword evidence="2" id="KW-1185">Reference proteome</keyword>
<sequence>MSFFNRMMASIGIGSAQVDTLLEKQRYEPGETLRGVVKVKGGNVEQQVDTIYISVMTQYVKEVDDRKVYQSAEISKVRVSEPFRLQPGEAKEIPFSFALPLSTPLTVGRTPVWLKTGLDIKSAVDPTDDDKIEVVPNAGMRAVLDGIDELGFRLRNADCEYAPRFGYGAFVQELEFVPVSGSYRGRLDELEVILSPQASSIDLFLQVDRRARGLGGLFAEAMDMDETNVRCSIDAGTLSRGPSAVAAAIDSVIRRYA</sequence>
<dbReference type="Proteomes" id="UP000309676">
    <property type="component" value="Unassembled WGS sequence"/>
</dbReference>
<dbReference type="Pfam" id="PF07070">
    <property type="entry name" value="Spo0M"/>
    <property type="match status" value="1"/>
</dbReference>
<comment type="caution">
    <text evidence="1">The sequence shown here is derived from an EMBL/GenBank/DDBJ whole genome shotgun (WGS) entry which is preliminary data.</text>
</comment>
<dbReference type="InterPro" id="IPR009776">
    <property type="entry name" value="Spore_0_M"/>
</dbReference>
<protein>
    <submittedName>
        <fullName evidence="1">Sporulation protein</fullName>
    </submittedName>
</protein>
<organism evidence="1 2">
    <name type="scientific">Paenibacillus antri</name>
    <dbReference type="NCBI Taxonomy" id="2582848"/>
    <lineage>
        <taxon>Bacteria</taxon>
        <taxon>Bacillati</taxon>
        <taxon>Bacillota</taxon>
        <taxon>Bacilli</taxon>
        <taxon>Bacillales</taxon>
        <taxon>Paenibacillaceae</taxon>
        <taxon>Paenibacillus</taxon>
    </lineage>
</organism>
<accession>A0A5R9GDK4</accession>
<dbReference type="RefSeq" id="WP_138197173.1">
    <property type="nucleotide sequence ID" value="NZ_VCIW01000021.1"/>
</dbReference>
<evidence type="ECO:0000313" key="2">
    <source>
        <dbReference type="Proteomes" id="UP000309676"/>
    </source>
</evidence>
<dbReference type="OrthoDB" id="2351239at2"/>
<dbReference type="PANTHER" id="PTHR40053">
    <property type="entry name" value="SPORULATION-CONTROL PROTEIN SPO0M"/>
    <property type="match status" value="1"/>
</dbReference>
<name>A0A5R9GDK4_9BACL</name>
<reference evidence="1 2" key="1">
    <citation type="submission" date="2019-05" db="EMBL/GenBank/DDBJ databases">
        <authorList>
            <person name="Narsing Rao M.P."/>
            <person name="Li W.J."/>
        </authorList>
    </citation>
    <scope>NUCLEOTIDE SEQUENCE [LARGE SCALE GENOMIC DNA]</scope>
    <source>
        <strain evidence="1 2">SYSU_K30003</strain>
    </source>
</reference>
<evidence type="ECO:0000313" key="1">
    <source>
        <dbReference type="EMBL" id="TLS49455.1"/>
    </source>
</evidence>